<evidence type="ECO:0000313" key="2">
    <source>
        <dbReference type="Proteomes" id="UP000005446"/>
    </source>
</evidence>
<comment type="caution">
    <text evidence="1">The sequence shown here is derived from an EMBL/GenBank/DDBJ whole genome shotgun (WGS) entry which is preliminary data.</text>
</comment>
<proteinExistence type="predicted"/>
<dbReference type="EMBL" id="AGUE01000155">
    <property type="protein sequence ID" value="EHK98359.1"/>
    <property type="molecule type" value="Genomic_DNA"/>
</dbReference>
<dbReference type="Proteomes" id="UP000005446">
    <property type="component" value="Unassembled WGS sequence"/>
</dbReference>
<organism evidence="1 2">
    <name type="scientific">Glarea lozoyensis (strain ATCC 74030 / MF5533)</name>
    <dbReference type="NCBI Taxonomy" id="1104152"/>
    <lineage>
        <taxon>Eukaryota</taxon>
        <taxon>Fungi</taxon>
        <taxon>Dikarya</taxon>
        <taxon>Ascomycota</taxon>
        <taxon>Pezizomycotina</taxon>
        <taxon>Leotiomycetes</taxon>
        <taxon>Helotiales</taxon>
        <taxon>Helotiaceae</taxon>
        <taxon>Glarea</taxon>
    </lineage>
</organism>
<dbReference type="InParanoid" id="H0ESW1"/>
<accession>H0ESW1</accession>
<dbReference type="AlphaFoldDB" id="H0ESW1"/>
<reference evidence="1 2" key="1">
    <citation type="journal article" date="2012" name="Eukaryot. Cell">
        <title>Genome sequence of the fungus Glarea lozoyensis: the first genome sequence of a species from the Helotiaceae family.</title>
        <authorList>
            <person name="Youssar L."/>
            <person name="Gruening B.A."/>
            <person name="Erxleben A."/>
            <person name="Guenther S."/>
            <person name="Huettel W."/>
        </authorList>
    </citation>
    <scope>NUCLEOTIDE SEQUENCE [LARGE SCALE GENOMIC DNA]</scope>
    <source>
        <strain evidence="2">ATCC 74030 / MF5533</strain>
    </source>
</reference>
<dbReference type="HOGENOM" id="CLU_3014332_0_0_1"/>
<evidence type="ECO:0000313" key="1">
    <source>
        <dbReference type="EMBL" id="EHK98359.1"/>
    </source>
</evidence>
<sequence length="56" mass="6472">MEVYSEKYKCSVSEALQSTTIYYTSPPKPTIFFPLFSGDHGLQSQDWPLAQLQQER</sequence>
<protein>
    <submittedName>
        <fullName evidence="1">Uncharacterized protein</fullName>
    </submittedName>
</protein>
<name>H0ESW1_GLAL7</name>
<keyword evidence="2" id="KW-1185">Reference proteome</keyword>
<gene>
    <name evidence="1" type="ORF">M7I_5833</name>
</gene>